<name>A0A1G9NHG9_9BACL</name>
<evidence type="ECO:0000313" key="1">
    <source>
        <dbReference type="EMBL" id="SDL85790.1"/>
    </source>
</evidence>
<dbReference type="RefSeq" id="WP_280117267.1">
    <property type="nucleotide sequence ID" value="NZ_CP048429.1"/>
</dbReference>
<dbReference type="EMBL" id="FNGM01000006">
    <property type="protein sequence ID" value="SDL85790.1"/>
    <property type="molecule type" value="Genomic_DNA"/>
</dbReference>
<protein>
    <submittedName>
        <fullName evidence="1">Alkaline phosphatase</fullName>
    </submittedName>
</protein>
<proteinExistence type="predicted"/>
<gene>
    <name evidence="1" type="ORF">SAMN05216191_106186</name>
</gene>
<accession>A0A1G9NHG9</accession>
<reference evidence="1 2" key="1">
    <citation type="submission" date="2016-10" db="EMBL/GenBank/DDBJ databases">
        <authorList>
            <person name="de Groot N.N."/>
        </authorList>
    </citation>
    <scope>NUCLEOTIDE SEQUENCE [LARGE SCALE GENOMIC DNA]</scope>
    <source>
        <strain evidence="1 2">CGMCC 1.10239</strain>
    </source>
</reference>
<dbReference type="Proteomes" id="UP000182783">
    <property type="component" value="Unassembled WGS sequence"/>
</dbReference>
<dbReference type="AlphaFoldDB" id="A0A1G9NHG9"/>
<organism evidence="1 2">
    <name type="scientific">Paenibacillus jilunlii</name>
    <dbReference type="NCBI Taxonomy" id="682956"/>
    <lineage>
        <taxon>Bacteria</taxon>
        <taxon>Bacillati</taxon>
        <taxon>Bacillota</taxon>
        <taxon>Bacilli</taxon>
        <taxon>Bacillales</taxon>
        <taxon>Paenibacillaceae</taxon>
        <taxon>Paenibacillus</taxon>
    </lineage>
</organism>
<sequence>MLKLPIDKNIAILDGKTTLLKVPTVKIKEKVWFSQDALDLIL</sequence>
<evidence type="ECO:0000313" key="2">
    <source>
        <dbReference type="Proteomes" id="UP000182783"/>
    </source>
</evidence>